<protein>
    <submittedName>
        <fullName evidence="1">Uncharacterized protein</fullName>
    </submittedName>
</protein>
<dbReference type="AlphaFoldDB" id="A0A5Q5BPH1"/>
<gene>
    <name evidence="1" type="ordered locus">Mmcs_4204</name>
</gene>
<sequence length="80" mass="8221">MMPTRGVVDETVDATEQLIALPSMESARGVCALGPGIEKSQVPSVMSASQADLVVVGSPLDSNAKLDHVIAVDSSAKVSR</sequence>
<dbReference type="KEGG" id="mmc:Mmcs_4204"/>
<proteinExistence type="predicted"/>
<reference evidence="1" key="1">
    <citation type="submission" date="2006-06" db="EMBL/GenBank/DDBJ databases">
        <title>Complete sequence of chromosome of Mycobacterium sp. MCS.</title>
        <authorList>
            <consortium name="US DOE Joint Genome Institute"/>
            <person name="Copeland A."/>
            <person name="Lucas S."/>
            <person name="Lapidus A."/>
            <person name="Barry K."/>
            <person name="Detter J.C."/>
            <person name="Glavina del Rio T."/>
            <person name="Hammon N."/>
            <person name="Israni S."/>
            <person name="Dalin E."/>
            <person name="Tice H."/>
            <person name="Pitluck S."/>
            <person name="Martinez M."/>
            <person name="Schmutz J."/>
            <person name="Larimer F."/>
            <person name="Land M."/>
            <person name="Hauser L."/>
            <person name="Kyrpides N."/>
            <person name="Kim E."/>
            <person name="Miller C.D."/>
            <person name="Hughes J.E."/>
            <person name="Anderson A.J."/>
            <person name="Sims R.C."/>
            <person name="Richardson P."/>
        </authorList>
    </citation>
    <scope>NUCLEOTIDE SEQUENCE [LARGE SCALE GENOMIC DNA]</scope>
    <source>
        <strain evidence="1">MCS</strain>
    </source>
</reference>
<name>A0A5Q5BPH1_MYCSS</name>
<evidence type="ECO:0000313" key="1">
    <source>
        <dbReference type="EMBL" id="ABG10309.1"/>
    </source>
</evidence>
<organism evidence="1">
    <name type="scientific">Mycobacterium sp. (strain MCS)</name>
    <dbReference type="NCBI Taxonomy" id="164756"/>
    <lineage>
        <taxon>Bacteria</taxon>
        <taxon>Bacillati</taxon>
        <taxon>Actinomycetota</taxon>
        <taxon>Actinomycetes</taxon>
        <taxon>Mycobacteriales</taxon>
        <taxon>Mycobacteriaceae</taxon>
        <taxon>Mycobacterium</taxon>
    </lineage>
</organism>
<accession>A0A5Q5BPH1</accession>
<dbReference type="EMBL" id="CP000384">
    <property type="protein sequence ID" value="ABG10309.1"/>
    <property type="molecule type" value="Genomic_DNA"/>
</dbReference>